<protein>
    <recommendedName>
        <fullName evidence="2">J domain-containing protein</fullName>
    </recommendedName>
</protein>
<dbReference type="SMART" id="SM00271">
    <property type="entry name" value="DnaJ"/>
    <property type="match status" value="1"/>
</dbReference>
<name>A0A9P3LTJ7_9FUNG</name>
<dbReference type="PANTHER" id="PTHR44825">
    <property type="match status" value="1"/>
</dbReference>
<evidence type="ECO:0000256" key="1">
    <source>
        <dbReference type="SAM" id="MobiDB-lite"/>
    </source>
</evidence>
<dbReference type="InterPro" id="IPR052763">
    <property type="entry name" value="DnaJ_C4"/>
</dbReference>
<feature type="compositionally biased region" description="Polar residues" evidence="1">
    <location>
        <begin position="30"/>
        <end position="39"/>
    </location>
</feature>
<feature type="compositionally biased region" description="Basic and acidic residues" evidence="1">
    <location>
        <begin position="212"/>
        <end position="223"/>
    </location>
</feature>
<evidence type="ECO:0000313" key="4">
    <source>
        <dbReference type="Proteomes" id="UP000827284"/>
    </source>
</evidence>
<feature type="compositionally biased region" description="Polar residues" evidence="1">
    <location>
        <begin position="197"/>
        <end position="207"/>
    </location>
</feature>
<evidence type="ECO:0000313" key="3">
    <source>
        <dbReference type="EMBL" id="GJJ69715.1"/>
    </source>
</evidence>
<comment type="caution">
    <text evidence="3">The sequence shown here is derived from an EMBL/GenBank/DDBJ whole genome shotgun (WGS) entry which is preliminary data.</text>
</comment>
<dbReference type="PANTHER" id="PTHR44825:SF1">
    <property type="entry name" value="DNAJ HOMOLOG SUBFAMILY C MEMBER 4"/>
    <property type="match status" value="1"/>
</dbReference>
<proteinExistence type="predicted"/>
<gene>
    <name evidence="3" type="ORF">EMPS_02063</name>
</gene>
<organism evidence="3 4">
    <name type="scientific">Entomortierella parvispora</name>
    <dbReference type="NCBI Taxonomy" id="205924"/>
    <lineage>
        <taxon>Eukaryota</taxon>
        <taxon>Fungi</taxon>
        <taxon>Fungi incertae sedis</taxon>
        <taxon>Mucoromycota</taxon>
        <taxon>Mortierellomycotina</taxon>
        <taxon>Mortierellomycetes</taxon>
        <taxon>Mortierellales</taxon>
        <taxon>Mortierellaceae</taxon>
        <taxon>Entomortierella</taxon>
    </lineage>
</organism>
<sequence length="492" mass="53901">MSFLPNLAYGVASTVWSGTTAALGKGQPSKPATSTTLTGPGTHHNHSRHQHGGSVQSNGTAHGPNSSNNSKRHSHSRRPSNTNYNFSRSNPNGPSSSSPMTPPHSPNHYSQNGGHPGSSSASGDRRSRSKRDSSVPSTPRTPPSSPQLSSADTFDNQPPLPSSHNFSRKRTFPENSRTSSSHSHSHSSSHHSHHRNSYQQSSGTHGSAQRGHGAEGSKRETDSPKTAPPKTAEERYKIVDEILETENLYRVLAVSRTATAEEIRRAYIAKSRVCHPDKFPEYPRATEAFQKLSLAYETLSKPSSRFVYDSTGGSSRNSIGSDETLQSVLSQVFFEFMDGDFEVIRNMINTMNNTTGGVRLGDDVIGVIEEMFIRLRFVLHGCKKYMALVHDEVQQLSEIHHGMRSLAYLDVLGRFRLTLKLSKVMLTIPMIIQDEMRREIAVAAALEGSSDQDENGGSKKNAGIVGTVFLNDRVETVLKKVVSAIETGERWV</sequence>
<feature type="compositionally biased region" description="Basic and acidic residues" evidence="1">
    <location>
        <begin position="123"/>
        <end position="133"/>
    </location>
</feature>
<reference evidence="3" key="2">
    <citation type="journal article" date="2022" name="Microbiol. Resour. Announc.">
        <title>Whole-Genome Sequence of Entomortierella parvispora E1425, a Mucoromycotan Fungus Associated with Burkholderiaceae-Related Endosymbiotic Bacteria.</title>
        <authorList>
            <person name="Herlambang A."/>
            <person name="Guo Y."/>
            <person name="Takashima Y."/>
            <person name="Narisawa K."/>
            <person name="Ohta H."/>
            <person name="Nishizawa T."/>
        </authorList>
    </citation>
    <scope>NUCLEOTIDE SEQUENCE</scope>
    <source>
        <strain evidence="3">E1425</strain>
    </source>
</reference>
<dbReference type="Proteomes" id="UP000827284">
    <property type="component" value="Unassembled WGS sequence"/>
</dbReference>
<dbReference type="Pfam" id="PF00226">
    <property type="entry name" value="DnaJ"/>
    <property type="match status" value="1"/>
</dbReference>
<feature type="domain" description="J" evidence="2">
    <location>
        <begin position="247"/>
        <end position="312"/>
    </location>
</feature>
<feature type="compositionally biased region" description="Low complexity" evidence="1">
    <location>
        <begin position="79"/>
        <end position="99"/>
    </location>
</feature>
<feature type="compositionally biased region" description="Basic residues" evidence="1">
    <location>
        <begin position="183"/>
        <end position="196"/>
    </location>
</feature>
<evidence type="ECO:0000259" key="2">
    <source>
        <dbReference type="PROSITE" id="PS50076"/>
    </source>
</evidence>
<dbReference type="InterPro" id="IPR001623">
    <property type="entry name" value="DnaJ_domain"/>
</dbReference>
<dbReference type="PROSITE" id="PS50076">
    <property type="entry name" value="DNAJ_2"/>
    <property type="match status" value="1"/>
</dbReference>
<dbReference type="AlphaFoldDB" id="A0A9P3LTJ7"/>
<dbReference type="OrthoDB" id="259708at2759"/>
<dbReference type="InterPro" id="IPR036869">
    <property type="entry name" value="J_dom_sf"/>
</dbReference>
<dbReference type="Gene3D" id="1.10.287.110">
    <property type="entry name" value="DnaJ domain"/>
    <property type="match status" value="1"/>
</dbReference>
<accession>A0A9P3LTJ7</accession>
<dbReference type="SUPFAM" id="SSF46565">
    <property type="entry name" value="Chaperone J-domain"/>
    <property type="match status" value="1"/>
</dbReference>
<dbReference type="PRINTS" id="PR00625">
    <property type="entry name" value="JDOMAIN"/>
</dbReference>
<dbReference type="CDD" id="cd06257">
    <property type="entry name" value="DnaJ"/>
    <property type="match status" value="1"/>
</dbReference>
<keyword evidence="4" id="KW-1185">Reference proteome</keyword>
<reference evidence="3" key="1">
    <citation type="submission" date="2021-11" db="EMBL/GenBank/DDBJ databases">
        <authorList>
            <person name="Herlambang A."/>
            <person name="Guo Y."/>
            <person name="Takashima Y."/>
            <person name="Nishizawa T."/>
        </authorList>
    </citation>
    <scope>NUCLEOTIDE SEQUENCE</scope>
    <source>
        <strain evidence="3">E1425</strain>
    </source>
</reference>
<feature type="region of interest" description="Disordered" evidence="1">
    <location>
        <begin position="21"/>
        <end position="233"/>
    </location>
</feature>
<dbReference type="EMBL" id="BQFW01000002">
    <property type="protein sequence ID" value="GJJ69715.1"/>
    <property type="molecule type" value="Genomic_DNA"/>
</dbReference>